<dbReference type="SMART" id="SM01391">
    <property type="entry name" value="Filament"/>
    <property type="match status" value="1"/>
</dbReference>
<accession>A0A8J1LV60</accession>
<name>A0A8J1LV60_XENLA</name>
<dbReference type="Pfam" id="PF00038">
    <property type="entry name" value="Filament"/>
    <property type="match status" value="1"/>
</dbReference>
<dbReference type="AlphaFoldDB" id="A0A8J1LV60"/>
<feature type="coiled-coil region" evidence="3">
    <location>
        <begin position="97"/>
        <end position="173"/>
    </location>
</feature>
<feature type="coiled-coil region" evidence="3">
    <location>
        <begin position="209"/>
        <end position="240"/>
    </location>
</feature>
<evidence type="ECO:0000256" key="3">
    <source>
        <dbReference type="SAM" id="Coils"/>
    </source>
</evidence>
<reference evidence="6" key="1">
    <citation type="submission" date="2025-08" db="UniProtKB">
        <authorList>
            <consortium name="RefSeq"/>
        </authorList>
    </citation>
    <scope>IDENTIFICATION</scope>
    <source>
        <strain evidence="6">J_2021</strain>
        <tissue evidence="6">Erythrocytes</tissue>
    </source>
</reference>
<dbReference type="PRINTS" id="PR01248">
    <property type="entry name" value="TYPE1KERATIN"/>
</dbReference>
<organism evidence="5 6">
    <name type="scientific">Xenopus laevis</name>
    <name type="common">African clawed frog</name>
    <dbReference type="NCBI Taxonomy" id="8355"/>
    <lineage>
        <taxon>Eukaryota</taxon>
        <taxon>Metazoa</taxon>
        <taxon>Chordata</taxon>
        <taxon>Craniata</taxon>
        <taxon>Vertebrata</taxon>
        <taxon>Euteleostomi</taxon>
        <taxon>Amphibia</taxon>
        <taxon>Batrachia</taxon>
        <taxon>Anura</taxon>
        <taxon>Pipoidea</taxon>
        <taxon>Pipidae</taxon>
        <taxon>Xenopodinae</taxon>
        <taxon>Xenopus</taxon>
        <taxon>Xenopus</taxon>
    </lineage>
</organism>
<dbReference type="GO" id="GO:0030855">
    <property type="term" value="P:epithelial cell differentiation"/>
    <property type="evidence" value="ECO:0000318"/>
    <property type="project" value="GO_Central"/>
</dbReference>
<dbReference type="GO" id="GO:0030280">
    <property type="term" value="F:structural constituent of skin epidermis"/>
    <property type="evidence" value="ECO:0000318"/>
    <property type="project" value="GO_Central"/>
</dbReference>
<evidence type="ECO:0000256" key="2">
    <source>
        <dbReference type="ARBA" id="ARBA00023054"/>
    </source>
</evidence>
<evidence type="ECO:0000256" key="1">
    <source>
        <dbReference type="ARBA" id="ARBA00022754"/>
    </source>
</evidence>
<dbReference type="PANTHER" id="PTHR23239">
    <property type="entry name" value="INTERMEDIATE FILAMENT"/>
    <property type="match status" value="1"/>
</dbReference>
<dbReference type="Gene3D" id="1.20.5.170">
    <property type="match status" value="1"/>
</dbReference>
<gene>
    <name evidence="6" type="primary">LOC121398336</name>
</gene>
<sequence>MYYRPCTQSSGCCWHAKNARHLQPGSPAQAKVIKDPEHTGQSLKAKQGNHIAGNRETRLSPSGLDIKKRRCRITGIGPSRDKWQPPDLCPLRQKETLEDLNNRLAAYLEKVSLLEESNRHFERKIQDLCEKRANVSHDTSQYKKVIAEMETQINKLKMKNAELSLEVDNTKLTADNFKSKYKTELSLLQFITADIKEVKTTGSHLQMETDCLKVELQMLNEELSCLKKDHQEDIVKLQEDQSKCQVKVEVNSQPANDLTKALEEMREHYKVIVWSSNKKTEPWLVSKFRQCNYQNTMALEPLQTQKREVTLLRRTTQNLEAELENLHNLKASRMATLTETEQNYAAQLQRMQNIISRREDELAKTRAEFKQMSADGGILHYLKDLLEMEIKTYGQLMDAEEIRMDTSNGPLRTSTSKQSEFIAVTDLYISTLGRRSQLRLKQYTYSSLCSCIGA</sequence>
<dbReference type="SUPFAM" id="SSF64593">
    <property type="entry name" value="Intermediate filament protein, coiled coil region"/>
    <property type="match status" value="2"/>
</dbReference>
<dbReference type="PROSITE" id="PS51842">
    <property type="entry name" value="IF_ROD_2"/>
    <property type="match status" value="1"/>
</dbReference>
<dbReference type="PANTHER" id="PTHR23239:SF381">
    <property type="entry name" value="KERATIN, TYPE I CYTOSKELETAL 15"/>
    <property type="match status" value="1"/>
</dbReference>
<dbReference type="OrthoDB" id="9908657at2759"/>
<feature type="coiled-coil region" evidence="3">
    <location>
        <begin position="302"/>
        <end position="368"/>
    </location>
</feature>
<dbReference type="RefSeq" id="XP_041433422.1">
    <property type="nucleotide sequence ID" value="XM_041577488.1"/>
</dbReference>
<dbReference type="KEGG" id="xla:121398336"/>
<keyword evidence="2 3" id="KW-0175">Coiled coil</keyword>
<dbReference type="GO" id="GO:0045095">
    <property type="term" value="C:keratin filament"/>
    <property type="evidence" value="ECO:0000318"/>
    <property type="project" value="GO_Central"/>
</dbReference>
<dbReference type="InterPro" id="IPR039008">
    <property type="entry name" value="IF_rod_dom"/>
</dbReference>
<dbReference type="GO" id="GO:0005856">
    <property type="term" value="C:cytoskeleton"/>
    <property type="evidence" value="ECO:0000318"/>
    <property type="project" value="GO_Central"/>
</dbReference>
<keyword evidence="1" id="KW-0403">Intermediate filament</keyword>
<protein>
    <submittedName>
        <fullName evidence="6">Keratin, type I cytoskeletal 19-like isoform X1</fullName>
    </submittedName>
</protein>
<dbReference type="Gene3D" id="1.20.5.1160">
    <property type="entry name" value="Vasodilator-stimulated phosphoprotein"/>
    <property type="match status" value="1"/>
</dbReference>
<evidence type="ECO:0000259" key="4">
    <source>
        <dbReference type="PROSITE" id="PS51842"/>
    </source>
</evidence>
<dbReference type="Proteomes" id="UP000186698">
    <property type="component" value="Chromosome 9_10L"/>
</dbReference>
<proteinExistence type="predicted"/>
<dbReference type="Gene3D" id="1.20.5.500">
    <property type="entry name" value="Single helix bin"/>
    <property type="match status" value="1"/>
</dbReference>
<dbReference type="GO" id="GO:0002009">
    <property type="term" value="P:morphogenesis of an epithelium"/>
    <property type="evidence" value="ECO:0000318"/>
    <property type="project" value="GO_Central"/>
</dbReference>
<keyword evidence="5" id="KW-1185">Reference proteome</keyword>
<dbReference type="GeneID" id="121398336"/>
<dbReference type="GO" id="GO:0045109">
    <property type="term" value="P:intermediate filament organization"/>
    <property type="evidence" value="ECO:0000318"/>
    <property type="project" value="GO_Central"/>
</dbReference>
<evidence type="ECO:0000313" key="6">
    <source>
        <dbReference type="RefSeq" id="XP_041433422.1"/>
    </source>
</evidence>
<feature type="domain" description="IF rod" evidence="4">
    <location>
        <begin position="93"/>
        <end position="404"/>
    </location>
</feature>
<dbReference type="InterPro" id="IPR002957">
    <property type="entry name" value="Keratin_I"/>
</dbReference>
<evidence type="ECO:0000313" key="5">
    <source>
        <dbReference type="Proteomes" id="UP000186698"/>
    </source>
</evidence>